<sequence>MSNNNLRQAVEQIAAHLRQPAGLSAQDAAALCQLMTSLPAALHQAAQANADPRYAVRLASSTESAGDHIARLKILCAHLAERHALHCLDPRELDVLRDHCDSPDTATDEASPAAPDSADVAARYALGRPTFKDPAEFLAGWLPLDYHEAKRRVNAARQLIGRFDDAGVPVDPQFPKLAAKFNDASLPPQPVISAAGRLATLEPVAEGTEQPLPPVLTPEGATVEDIAQNLVAEPNPATRSKKLNQLFKQARTTTEQLDPVTATGLFRTGAKNGLVNYALRLLPGDAELIESLIAQADNPRTDAGNDSRVLDDPAEAGTPSGSAPAPDAEDRPDFVTAEEAAQSGPISSVAANVPQRRLKALLGFLRLDIDKILRDHSRRQRKAKGKAQKRAALPPLVRPLVMVHLTLAELRGEAKTHGLTAHGLELSATDLRRILARARIIPMTLGGKGEILDVGRSQREYPLPMARAIKARDRGCIVPGCKVPVEHCEIHHIRFWKDGGVTAVRWAATMCTKHHHDVHAGLLKVISNGGVPQVILPKFQDPLQLPRRNSINYRLGDLFRPADPVAPPP</sequence>
<proteinExistence type="predicted"/>
<name>A0A5B7WTM6_9MICC</name>
<evidence type="ECO:0000313" key="2">
    <source>
        <dbReference type="EMBL" id="QCY47431.1"/>
    </source>
</evidence>
<gene>
    <name evidence="2" type="ORF">GcLGCM259_1707</name>
</gene>
<feature type="region of interest" description="Disordered" evidence="1">
    <location>
        <begin position="298"/>
        <end position="331"/>
    </location>
</feature>
<feature type="compositionally biased region" description="Basic and acidic residues" evidence="1">
    <location>
        <begin position="299"/>
        <end position="311"/>
    </location>
</feature>
<dbReference type="RefSeq" id="WP_175419373.1">
    <property type="nucleotide sequence ID" value="NZ_CP034412.1"/>
</dbReference>
<organism evidence="2 3">
    <name type="scientific">Glutamicibacter creatinolyticus</name>
    <dbReference type="NCBI Taxonomy" id="162496"/>
    <lineage>
        <taxon>Bacteria</taxon>
        <taxon>Bacillati</taxon>
        <taxon>Actinomycetota</taxon>
        <taxon>Actinomycetes</taxon>
        <taxon>Micrococcales</taxon>
        <taxon>Micrococcaceae</taxon>
        <taxon>Glutamicibacter</taxon>
    </lineage>
</organism>
<dbReference type="CDD" id="cd00085">
    <property type="entry name" value="HNHc"/>
    <property type="match status" value="1"/>
</dbReference>
<evidence type="ECO:0000313" key="3">
    <source>
        <dbReference type="Proteomes" id="UP000307000"/>
    </source>
</evidence>
<reference evidence="2 3" key="1">
    <citation type="submission" date="2018-12" db="EMBL/GenBank/DDBJ databases">
        <title>Complete Genome Sequence of Glutamicibacter creatinolyticus strain LGCM259,isolated from an abscess of a 12-year-old mare in Italy.</title>
        <authorList>
            <person name="Santos R.G."/>
            <person name="Silva A.L."/>
            <person name="Seyffert N."/>
            <person name="Castro T.L.P."/>
            <person name="Attili A.R."/>
            <person name="Rifici C."/>
            <person name="Mazzullo G."/>
            <person name="Brenig B."/>
            <person name="Venanzi F."/>
            <person name="Azevedo V."/>
        </authorList>
    </citation>
    <scope>NUCLEOTIDE SEQUENCE [LARGE SCALE GENOMIC DNA]</scope>
    <source>
        <strain evidence="2 3">LGCM 259</strain>
    </source>
</reference>
<dbReference type="KEGG" id="gcr:GcLGCM259_1707"/>
<dbReference type="AlphaFoldDB" id="A0A5B7WTM6"/>
<dbReference type="InterPro" id="IPR003615">
    <property type="entry name" value="HNH_nuc"/>
</dbReference>
<dbReference type="EMBL" id="CP034412">
    <property type="protein sequence ID" value="QCY47431.1"/>
    <property type="molecule type" value="Genomic_DNA"/>
</dbReference>
<keyword evidence="3" id="KW-1185">Reference proteome</keyword>
<evidence type="ECO:0008006" key="4">
    <source>
        <dbReference type="Google" id="ProtNLM"/>
    </source>
</evidence>
<accession>A0A5B7WTM6</accession>
<protein>
    <recommendedName>
        <fullName evidence="4">HNH nuclease domain-containing protein</fullName>
    </recommendedName>
</protein>
<dbReference type="Proteomes" id="UP000307000">
    <property type="component" value="Chromosome"/>
</dbReference>
<evidence type="ECO:0000256" key="1">
    <source>
        <dbReference type="SAM" id="MobiDB-lite"/>
    </source>
</evidence>